<evidence type="ECO:0000313" key="1">
    <source>
        <dbReference type="EMBL" id="CAH6635708.1"/>
    </source>
</evidence>
<keyword evidence="2" id="KW-1185">Reference proteome</keyword>
<reference evidence="1" key="1">
    <citation type="submission" date="2022-05" db="EMBL/GenBank/DDBJ databases">
        <authorList>
            <person name="Blom J."/>
        </authorList>
    </citation>
    <scope>NUCLEOTIDE SEQUENCE</scope>
    <source>
        <strain evidence="1">Type strain: CPO20170097</strain>
    </source>
</reference>
<gene>
    <name evidence="1" type="ORF">FBBNIHIM_02615</name>
</gene>
<comment type="caution">
    <text evidence="1">The sequence shown here is derived from an EMBL/GenBank/DDBJ whole genome shotgun (WGS) entry which is preliminary data.</text>
</comment>
<evidence type="ECO:0000313" key="2">
    <source>
        <dbReference type="Proteomes" id="UP001152651"/>
    </source>
</evidence>
<dbReference type="Proteomes" id="UP001152651">
    <property type="component" value="Unassembled WGS sequence"/>
</dbReference>
<sequence>MFGCVREITQEDAVMSADLFPEVKNSIVFSN</sequence>
<name>A0ABN8T685_9ENTR</name>
<organism evidence="1 2">
    <name type="scientific">Pseudocitrobacter vendiensis</name>
    <dbReference type="NCBI Taxonomy" id="2488306"/>
    <lineage>
        <taxon>Bacteria</taxon>
        <taxon>Pseudomonadati</taxon>
        <taxon>Pseudomonadota</taxon>
        <taxon>Gammaproteobacteria</taxon>
        <taxon>Enterobacterales</taxon>
        <taxon>Enterobacteriaceae</taxon>
        <taxon>Pseudocitrobacter</taxon>
    </lineage>
</organism>
<dbReference type="EMBL" id="CALSBS010000002">
    <property type="protein sequence ID" value="CAH6635708.1"/>
    <property type="molecule type" value="Genomic_DNA"/>
</dbReference>
<protein>
    <submittedName>
        <fullName evidence="1">Uncharacterized protein</fullName>
    </submittedName>
</protein>
<proteinExistence type="predicted"/>
<accession>A0ABN8T685</accession>